<organism evidence="2 3">
    <name type="scientific">Strongyloides venezuelensis</name>
    <name type="common">Threadworm</name>
    <dbReference type="NCBI Taxonomy" id="75913"/>
    <lineage>
        <taxon>Eukaryota</taxon>
        <taxon>Metazoa</taxon>
        <taxon>Ecdysozoa</taxon>
        <taxon>Nematoda</taxon>
        <taxon>Chromadorea</taxon>
        <taxon>Rhabditida</taxon>
        <taxon>Tylenchina</taxon>
        <taxon>Panagrolaimomorpha</taxon>
        <taxon>Strongyloidoidea</taxon>
        <taxon>Strongyloididae</taxon>
        <taxon>Strongyloides</taxon>
    </lineage>
</organism>
<evidence type="ECO:0000313" key="2">
    <source>
        <dbReference type="Proteomes" id="UP000035680"/>
    </source>
</evidence>
<accession>A0A0K0FL64</accession>
<evidence type="ECO:0000313" key="3">
    <source>
        <dbReference type="WBParaSite" id="SVE_0977900.1"/>
    </source>
</evidence>
<protein>
    <submittedName>
        <fullName evidence="3">C2H2-type domain-containing protein</fullName>
    </submittedName>
</protein>
<name>A0A0K0FL64_STRVS</name>
<sequence>MNQNYNLSFDMRLFMLALQQNNSNFNPISNIFPNVMPQLTQQVQSCDYLQAWLQTCNNMNYGNQNKDLPSLNVPNTLNQSFSLPGQNGIENLPQAYQKFLTYDKIEINFPRTDNTPLMNRNEGIFHETRKQNLKTPDSGIHSPFSTKNSAESSKKDTSDISVSSDIAINDADNHEPTTPTKGCNGKKKNYCYVCEKYIVNKNGRNQGPRRHVLQVHMKKPLYICRICSYSSTYDKYHVTSHIKRIHDIEDTDDYIINNKYEQEPEVCIWYKKCFEEKEESQ</sequence>
<feature type="region of interest" description="Disordered" evidence="1">
    <location>
        <begin position="127"/>
        <end position="161"/>
    </location>
</feature>
<dbReference type="STRING" id="75913.A0A0K0FL64"/>
<reference evidence="2" key="1">
    <citation type="submission" date="2014-07" db="EMBL/GenBank/DDBJ databases">
        <authorList>
            <person name="Martin A.A"/>
            <person name="De Silva N."/>
        </authorList>
    </citation>
    <scope>NUCLEOTIDE SEQUENCE</scope>
</reference>
<keyword evidence="2" id="KW-1185">Reference proteome</keyword>
<dbReference type="Proteomes" id="UP000035680">
    <property type="component" value="Unassembled WGS sequence"/>
</dbReference>
<reference evidence="3" key="2">
    <citation type="submission" date="2015-08" db="UniProtKB">
        <authorList>
            <consortium name="WormBaseParasite"/>
        </authorList>
    </citation>
    <scope>IDENTIFICATION</scope>
</reference>
<dbReference type="AlphaFoldDB" id="A0A0K0FL64"/>
<dbReference type="Gene3D" id="3.30.160.60">
    <property type="entry name" value="Classic Zinc Finger"/>
    <property type="match status" value="1"/>
</dbReference>
<proteinExistence type="predicted"/>
<dbReference type="WBParaSite" id="SVE_0977900.1">
    <property type="protein sequence ID" value="SVE_0977900.1"/>
    <property type="gene ID" value="SVE_0977900"/>
</dbReference>
<evidence type="ECO:0000256" key="1">
    <source>
        <dbReference type="SAM" id="MobiDB-lite"/>
    </source>
</evidence>